<evidence type="ECO:0000313" key="2">
    <source>
        <dbReference type="EMBL" id="SES41262.1"/>
    </source>
</evidence>
<feature type="coiled-coil region" evidence="1">
    <location>
        <begin position="175"/>
        <end position="202"/>
    </location>
</feature>
<proteinExistence type="predicted"/>
<dbReference type="AlphaFoldDB" id="A0A1H9X535"/>
<sequence length="238" mass="28167">MVMDLEVATMTEKYKELLNAPKIAMLLFTQLTQNNYKKYVIGITMSDNTVFKNDFSSEEHENINKYRLELVKNIKYKTLEGFAYTKYYLEKLFLAVTERGFLEFHYQEDHLLTSMEMQKKLNVSRATLSRFVANGMETVQNKKHGKYPAHNAIYWKTTLWVARIQTLKAHIEIHNLTEEALKKELREEVAELEKKYGGKFEDVFAKVLNGDMDEYELDEPEDFIDWRDALEELEEMTD</sequence>
<keyword evidence="3" id="KW-1185">Reference proteome</keyword>
<protein>
    <submittedName>
        <fullName evidence="2">Uncharacterized protein</fullName>
    </submittedName>
</protein>
<keyword evidence="1" id="KW-0175">Coiled coil</keyword>
<dbReference type="OrthoDB" id="2866647at2"/>
<organism evidence="2 3">
    <name type="scientific">Salipaludibacillus aurantiacus</name>
    <dbReference type="NCBI Taxonomy" id="1601833"/>
    <lineage>
        <taxon>Bacteria</taxon>
        <taxon>Bacillati</taxon>
        <taxon>Bacillota</taxon>
        <taxon>Bacilli</taxon>
        <taxon>Bacillales</taxon>
        <taxon>Bacillaceae</taxon>
    </lineage>
</organism>
<gene>
    <name evidence="2" type="ORF">SAMN05518684_12514</name>
</gene>
<accession>A0A1H9X535</accession>
<name>A0A1H9X535_9BACI</name>
<dbReference type="STRING" id="1601833.SAMN05518684_12514"/>
<reference evidence="3" key="1">
    <citation type="submission" date="2016-10" db="EMBL/GenBank/DDBJ databases">
        <authorList>
            <person name="Varghese N."/>
            <person name="Submissions S."/>
        </authorList>
    </citation>
    <scope>NUCLEOTIDE SEQUENCE [LARGE SCALE GENOMIC DNA]</scope>
    <source>
        <strain evidence="3">S9</strain>
    </source>
</reference>
<dbReference type="RefSeq" id="WP_093055913.1">
    <property type="nucleotide sequence ID" value="NZ_FOGT01000025.1"/>
</dbReference>
<dbReference type="EMBL" id="FOGT01000025">
    <property type="protein sequence ID" value="SES41262.1"/>
    <property type="molecule type" value="Genomic_DNA"/>
</dbReference>
<evidence type="ECO:0000256" key="1">
    <source>
        <dbReference type="SAM" id="Coils"/>
    </source>
</evidence>
<dbReference type="Proteomes" id="UP000198571">
    <property type="component" value="Unassembled WGS sequence"/>
</dbReference>
<evidence type="ECO:0000313" key="3">
    <source>
        <dbReference type="Proteomes" id="UP000198571"/>
    </source>
</evidence>